<name>I0V7B0_9PSEU</name>
<dbReference type="HOGENOM" id="CLU_026673_3_1_11"/>
<feature type="domain" description="Enoyl reductase (ER)" evidence="3">
    <location>
        <begin position="48"/>
        <end position="373"/>
    </location>
</feature>
<dbReference type="GO" id="GO:0003960">
    <property type="term" value="F:quinone reductase (NADPH) activity"/>
    <property type="evidence" value="ECO:0007669"/>
    <property type="project" value="TreeGrafter"/>
</dbReference>
<dbReference type="Gene3D" id="3.40.50.720">
    <property type="entry name" value="NAD(P)-binding Rossmann-like Domain"/>
    <property type="match status" value="1"/>
</dbReference>
<reference evidence="4 5" key="1">
    <citation type="submission" date="2012-01" db="EMBL/GenBank/DDBJ databases">
        <title>Improved High-Quality Draft sequence of Saccharomonospora xinjiangensis XJ-54.</title>
        <authorList>
            <consortium name="US DOE Joint Genome Institute"/>
            <person name="Lucas S."/>
            <person name="Han J."/>
            <person name="Lapidus A."/>
            <person name="Cheng J.-F."/>
            <person name="Goodwin L."/>
            <person name="Pitluck S."/>
            <person name="Peters L."/>
            <person name="Mikhailova N."/>
            <person name="Teshima H."/>
            <person name="Detter J.C."/>
            <person name="Han C."/>
            <person name="Tapia R."/>
            <person name="Land M."/>
            <person name="Hauser L."/>
            <person name="Kyrpides N."/>
            <person name="Ivanova N."/>
            <person name="Pagani I."/>
            <person name="Brambilla E.-M."/>
            <person name="Klenk H.-P."/>
            <person name="Woyke T."/>
        </authorList>
    </citation>
    <scope>NUCLEOTIDE SEQUENCE [LARGE SCALE GENOMIC DNA]</scope>
    <source>
        <strain evidence="4 5">XJ-54</strain>
    </source>
</reference>
<dbReference type="GO" id="GO:0005829">
    <property type="term" value="C:cytosol"/>
    <property type="evidence" value="ECO:0007669"/>
    <property type="project" value="TreeGrafter"/>
</dbReference>
<evidence type="ECO:0000256" key="1">
    <source>
        <dbReference type="ARBA" id="ARBA00022857"/>
    </source>
</evidence>
<evidence type="ECO:0000259" key="3">
    <source>
        <dbReference type="SMART" id="SM00829"/>
    </source>
</evidence>
<keyword evidence="2" id="KW-0560">Oxidoreductase</keyword>
<dbReference type="EMBL" id="JH636049">
    <property type="protein sequence ID" value="EID56013.1"/>
    <property type="molecule type" value="Genomic_DNA"/>
</dbReference>
<dbReference type="InterPro" id="IPR011032">
    <property type="entry name" value="GroES-like_sf"/>
</dbReference>
<dbReference type="eggNOG" id="COG0604">
    <property type="taxonomic scope" value="Bacteria"/>
</dbReference>
<dbReference type="SUPFAM" id="SSF50129">
    <property type="entry name" value="GroES-like"/>
    <property type="match status" value="1"/>
</dbReference>
<dbReference type="SUPFAM" id="SSF51735">
    <property type="entry name" value="NAD(P)-binding Rossmann-fold domains"/>
    <property type="match status" value="1"/>
</dbReference>
<dbReference type="Pfam" id="PF13602">
    <property type="entry name" value="ADH_zinc_N_2"/>
    <property type="match status" value="1"/>
</dbReference>
<evidence type="ECO:0000313" key="4">
    <source>
        <dbReference type="EMBL" id="EID56013.1"/>
    </source>
</evidence>
<dbReference type="AlphaFoldDB" id="I0V7B0"/>
<dbReference type="Pfam" id="PF08240">
    <property type="entry name" value="ADH_N"/>
    <property type="match status" value="1"/>
</dbReference>
<evidence type="ECO:0000256" key="2">
    <source>
        <dbReference type="ARBA" id="ARBA00023002"/>
    </source>
</evidence>
<dbReference type="Proteomes" id="UP000004691">
    <property type="component" value="Unassembled WGS sequence"/>
</dbReference>
<keyword evidence="5" id="KW-1185">Reference proteome</keyword>
<accession>I0V7B0</accession>
<proteinExistence type="predicted"/>
<dbReference type="CDD" id="cd08273">
    <property type="entry name" value="MDR8"/>
    <property type="match status" value="1"/>
</dbReference>
<evidence type="ECO:0000313" key="5">
    <source>
        <dbReference type="Proteomes" id="UP000004691"/>
    </source>
</evidence>
<dbReference type="GO" id="GO:0035925">
    <property type="term" value="F:mRNA 3'-UTR AU-rich region binding"/>
    <property type="evidence" value="ECO:0007669"/>
    <property type="project" value="TreeGrafter"/>
</dbReference>
<dbReference type="InterPro" id="IPR013154">
    <property type="entry name" value="ADH-like_N"/>
</dbReference>
<organism evidence="4 5">
    <name type="scientific">Saccharomonospora xinjiangensis XJ-54</name>
    <dbReference type="NCBI Taxonomy" id="882086"/>
    <lineage>
        <taxon>Bacteria</taxon>
        <taxon>Bacillati</taxon>
        <taxon>Actinomycetota</taxon>
        <taxon>Actinomycetes</taxon>
        <taxon>Pseudonocardiales</taxon>
        <taxon>Pseudonocardiaceae</taxon>
        <taxon>Saccharomonospora</taxon>
    </lineage>
</organism>
<dbReference type="STRING" id="882086.SacxiDRAFT_3821"/>
<gene>
    <name evidence="4" type="ORF">SacxiDRAFT_3821</name>
</gene>
<dbReference type="SMART" id="SM00829">
    <property type="entry name" value="PKS_ER"/>
    <property type="match status" value="1"/>
</dbReference>
<dbReference type="PANTHER" id="PTHR48106:SF13">
    <property type="entry name" value="QUINONE OXIDOREDUCTASE-RELATED"/>
    <property type="match status" value="1"/>
</dbReference>
<dbReference type="InterPro" id="IPR020843">
    <property type="entry name" value="ER"/>
</dbReference>
<keyword evidence="1" id="KW-0521">NADP</keyword>
<dbReference type="GO" id="GO:0070402">
    <property type="term" value="F:NADPH binding"/>
    <property type="evidence" value="ECO:0007669"/>
    <property type="project" value="TreeGrafter"/>
</dbReference>
<protein>
    <submittedName>
        <fullName evidence="4">Zn-dependent oxidoreductase, NADPH:quinone reductase</fullName>
    </submittedName>
</protein>
<dbReference type="PANTHER" id="PTHR48106">
    <property type="entry name" value="QUINONE OXIDOREDUCTASE PIG3-RELATED"/>
    <property type="match status" value="1"/>
</dbReference>
<dbReference type="Gene3D" id="3.90.180.10">
    <property type="entry name" value="Medium-chain alcohol dehydrogenases, catalytic domain"/>
    <property type="match status" value="1"/>
</dbReference>
<sequence>MSYLCQAVSEPVEVDSETWSVPERPRLTRDVKGGGNEAMKRVVADHFGGPDVLHVVEEPVPRPGPGQVRVEVEAAGVSFTDALLRAGTYLGGPKPPFTPGYELVGRVREVGKGRQTLSEGDRVAALTVWGGYAEQVCVPGELAVPVPDDLDAALLVSIIFPYLTAYQLLHRAARARRGETVLLHGAAGRVGTAVLELAAPAGLRVYGTASADECAKVERLGAVAIDYRDEDFLPRVRELTGGGVDVALDGIGGTLSLRSFRALRPGGRLVVFGHYVTLAHGRKSRRGWLTWYASTAAVALAGLLSPRRRVLSYRIAKLRDRHPDWFRADLQELVRLLRAGVVNPEVAQRLPLTEARQAHELLNTSAAKGKLVLVP</sequence>
<dbReference type="InterPro" id="IPR036291">
    <property type="entry name" value="NAD(P)-bd_dom_sf"/>
</dbReference>